<reference evidence="1 2" key="2">
    <citation type="submission" date="2018-03" db="EMBL/GenBank/DDBJ databases">
        <authorList>
            <person name="Keele B.F."/>
        </authorList>
    </citation>
    <scope>NUCLEOTIDE SEQUENCE [LARGE SCALE GENOMIC DNA]</scope>
    <source>
        <strain evidence="1 2">CCALA 016</strain>
    </source>
</reference>
<accession>A0A2T1LXU9</accession>
<keyword evidence="2" id="KW-1185">Reference proteome</keyword>
<dbReference type="Pfam" id="PF11780">
    <property type="entry name" value="DUF3318"/>
    <property type="match status" value="1"/>
</dbReference>
<reference evidence="1 2" key="1">
    <citation type="submission" date="2018-03" db="EMBL/GenBank/DDBJ databases">
        <title>The ancient ancestry and fast evolution of plastids.</title>
        <authorList>
            <person name="Moore K.R."/>
            <person name="Magnabosco C."/>
            <person name="Momper L."/>
            <person name="Gold D.A."/>
            <person name="Bosak T."/>
            <person name="Fournier G.P."/>
        </authorList>
    </citation>
    <scope>NUCLEOTIDE SEQUENCE [LARGE SCALE GENOMIC DNA]</scope>
    <source>
        <strain evidence="1 2">CCALA 016</strain>
    </source>
</reference>
<protein>
    <recommendedName>
        <fullName evidence="3">DUF3318 domain-containing protein</fullName>
    </recommendedName>
</protein>
<evidence type="ECO:0008006" key="3">
    <source>
        <dbReference type="Google" id="ProtNLM"/>
    </source>
</evidence>
<sequence>MNLDAEISHLLDLMPASGRMMTKIVSQPQQAKVIETSLPMPWQQGTRPILINFDLWQNLSRSQRDLLLLRSVSGLIGIKWFKPNIYQAITAAGLLGLLIEISQGDAVGIIVAGGLTAIATNQIWRSNRSIKKELDADESAIQVAIRRGYTETEAARHLLSALETVAQIENRPLNFTELLRSQNLRVIGNLSPVSVPSNLRQEK</sequence>
<name>A0A2T1LXU9_9CHRO</name>
<proteinExistence type="predicted"/>
<organism evidence="1 2">
    <name type="scientific">Aphanothece hegewaldii CCALA 016</name>
    <dbReference type="NCBI Taxonomy" id="2107694"/>
    <lineage>
        <taxon>Bacteria</taxon>
        <taxon>Bacillati</taxon>
        <taxon>Cyanobacteriota</taxon>
        <taxon>Cyanophyceae</taxon>
        <taxon>Oscillatoriophycideae</taxon>
        <taxon>Chroococcales</taxon>
        <taxon>Aphanothecaceae</taxon>
        <taxon>Aphanothece</taxon>
    </lineage>
</organism>
<dbReference type="AlphaFoldDB" id="A0A2T1LXU9"/>
<dbReference type="RefSeq" id="WP_106456904.1">
    <property type="nucleotide sequence ID" value="NZ_PXOH01000010.1"/>
</dbReference>
<evidence type="ECO:0000313" key="2">
    <source>
        <dbReference type="Proteomes" id="UP000239001"/>
    </source>
</evidence>
<dbReference type="EMBL" id="PXOH01000010">
    <property type="protein sequence ID" value="PSF37215.1"/>
    <property type="molecule type" value="Genomic_DNA"/>
</dbReference>
<dbReference type="InterPro" id="IPR021751">
    <property type="entry name" value="DUF3318"/>
</dbReference>
<evidence type="ECO:0000313" key="1">
    <source>
        <dbReference type="EMBL" id="PSF37215.1"/>
    </source>
</evidence>
<gene>
    <name evidence="1" type="ORF">C7H19_10870</name>
</gene>
<comment type="caution">
    <text evidence="1">The sequence shown here is derived from an EMBL/GenBank/DDBJ whole genome shotgun (WGS) entry which is preliminary data.</text>
</comment>
<dbReference type="OrthoDB" id="455481at2"/>
<dbReference type="Proteomes" id="UP000239001">
    <property type="component" value="Unassembled WGS sequence"/>
</dbReference>